<evidence type="ECO:0000313" key="3">
    <source>
        <dbReference type="Proteomes" id="UP000295722"/>
    </source>
</evidence>
<accession>A0A4R5LYV8</accession>
<dbReference type="OrthoDB" id="9134352at2"/>
<comment type="caution">
    <text evidence="2">The sequence shown here is derived from an EMBL/GenBank/DDBJ whole genome shotgun (WGS) entry which is preliminary data.</text>
</comment>
<protein>
    <submittedName>
        <fullName evidence="2">Potassium-transporting ATPase subunit F</fullName>
    </submittedName>
</protein>
<feature type="transmembrane region" description="Helical" evidence="1">
    <location>
        <begin position="41"/>
        <end position="60"/>
    </location>
</feature>
<keyword evidence="1" id="KW-1133">Transmembrane helix</keyword>
<keyword evidence="1" id="KW-0472">Membrane</keyword>
<keyword evidence="3" id="KW-1185">Reference proteome</keyword>
<dbReference type="AlphaFoldDB" id="A0A4R5LYV8"/>
<sequence length="65" mass="7422">MRNEPHRLAAALVWAWAGEPHPVPAVRRCLRAYIDKESVMAWLAAAISALTFVYLFAALIRPEWF</sequence>
<organism evidence="2 3">
    <name type="scientific">Paraburkholderia silviterrae</name>
    <dbReference type="NCBI Taxonomy" id="2528715"/>
    <lineage>
        <taxon>Bacteria</taxon>
        <taxon>Pseudomonadati</taxon>
        <taxon>Pseudomonadota</taxon>
        <taxon>Betaproteobacteria</taxon>
        <taxon>Burkholderiales</taxon>
        <taxon>Burkholderiaceae</taxon>
        <taxon>Paraburkholderia</taxon>
    </lineage>
</organism>
<evidence type="ECO:0000256" key="1">
    <source>
        <dbReference type="SAM" id="Phobius"/>
    </source>
</evidence>
<gene>
    <name evidence="2" type="ORF">EYW47_37345</name>
</gene>
<dbReference type="InterPro" id="IPR011726">
    <property type="entry name" value="KdpF"/>
</dbReference>
<dbReference type="EMBL" id="SMRP01000042">
    <property type="protein sequence ID" value="TDG17561.1"/>
    <property type="molecule type" value="Genomic_DNA"/>
</dbReference>
<dbReference type="GO" id="GO:0005886">
    <property type="term" value="C:plasma membrane"/>
    <property type="evidence" value="ECO:0007669"/>
    <property type="project" value="InterPro"/>
</dbReference>
<reference evidence="2 3" key="1">
    <citation type="submission" date="2019-03" db="EMBL/GenBank/DDBJ databases">
        <title>Paraburkholderia sp. 4M-K11, isolated from subtropical forest soil.</title>
        <authorList>
            <person name="Gao Z.-H."/>
            <person name="Qiu L.-H."/>
        </authorList>
    </citation>
    <scope>NUCLEOTIDE SEQUENCE [LARGE SCALE GENOMIC DNA]</scope>
    <source>
        <strain evidence="2 3">4M-K11</strain>
    </source>
</reference>
<evidence type="ECO:0000313" key="2">
    <source>
        <dbReference type="EMBL" id="TDG17561.1"/>
    </source>
</evidence>
<dbReference type="Pfam" id="PF09604">
    <property type="entry name" value="Potass_KdpF"/>
    <property type="match status" value="1"/>
</dbReference>
<proteinExistence type="predicted"/>
<dbReference type="Proteomes" id="UP000295722">
    <property type="component" value="Unassembled WGS sequence"/>
</dbReference>
<keyword evidence="1" id="KW-0812">Transmembrane</keyword>
<dbReference type="GO" id="GO:0008556">
    <property type="term" value="F:P-type potassium transmembrane transporter activity"/>
    <property type="evidence" value="ECO:0007669"/>
    <property type="project" value="InterPro"/>
</dbReference>
<name>A0A4R5LYV8_9BURK</name>